<sequence length="321" mass="37503">MDGVTCTSCRVILTSQDEQREHYKSDFHQYNLKRKLVKLDPVSLEIFTAKKAEAEKISTEVHFQCICACCQKQFNTAKAYQKHIEAKRKRESMSESQAEYNPLLACLFCGVSSSNLDNNLKHMMQEHGFFIPDVLYVNNVEAMMAYLQKKVREGMICLYCNNKGVNFNSPQAVQQHMRDKQHCFINTEDDEEEYEEFYNWANSDEEGEEEEKESGNTMLLHRNRITAEITSTGELRLENGKILGTKEFARYYKQYYRPRPQYQQQLKAVLAEEYKSLAICTSWPQAPKDRVQQAKDTLAVDLRQGMKNNHLMKHFRSQNPL</sequence>
<dbReference type="GO" id="GO:0042273">
    <property type="term" value="P:ribosomal large subunit biogenesis"/>
    <property type="evidence" value="ECO:0007669"/>
    <property type="project" value="TreeGrafter"/>
</dbReference>
<proteinExistence type="predicted"/>
<protein>
    <recommendedName>
        <fullName evidence="1">C2H2-type domain-containing protein</fullName>
    </recommendedName>
</protein>
<keyword evidence="3" id="KW-1185">Reference proteome</keyword>
<dbReference type="Proteomes" id="UP001162131">
    <property type="component" value="Unassembled WGS sequence"/>
</dbReference>
<reference evidence="2" key="1">
    <citation type="submission" date="2021-09" db="EMBL/GenBank/DDBJ databases">
        <authorList>
            <consortium name="AG Swart"/>
            <person name="Singh M."/>
            <person name="Singh A."/>
            <person name="Seah K."/>
            <person name="Emmerich C."/>
        </authorList>
    </citation>
    <scope>NUCLEOTIDE SEQUENCE</scope>
    <source>
        <strain evidence="2">ATCC30299</strain>
    </source>
</reference>
<name>A0AAU9JIS7_9CILI</name>
<accession>A0AAU9JIS7</accession>
<dbReference type="AlphaFoldDB" id="A0AAU9JIS7"/>
<dbReference type="InterPro" id="IPR036236">
    <property type="entry name" value="Znf_C2H2_sf"/>
</dbReference>
<dbReference type="SMART" id="SM00355">
    <property type="entry name" value="ZnF_C2H2"/>
    <property type="match status" value="4"/>
</dbReference>
<comment type="caution">
    <text evidence="2">The sequence shown here is derived from an EMBL/GenBank/DDBJ whole genome shotgun (WGS) entry which is preliminary data.</text>
</comment>
<dbReference type="PANTHER" id="PTHR13182:SF8">
    <property type="entry name" value="CYTOPLASMIC 60S SUBUNIT BIOGENESIS FACTOR ZNF622"/>
    <property type="match status" value="1"/>
</dbReference>
<dbReference type="SUPFAM" id="SSF57667">
    <property type="entry name" value="beta-beta-alpha zinc fingers"/>
    <property type="match status" value="1"/>
</dbReference>
<gene>
    <name evidence="2" type="ORF">BSTOLATCC_MIC39671</name>
</gene>
<evidence type="ECO:0000259" key="1">
    <source>
        <dbReference type="SMART" id="SM00355"/>
    </source>
</evidence>
<dbReference type="InterPro" id="IPR040025">
    <property type="entry name" value="Znf622/Rei1/Reh1"/>
</dbReference>
<feature type="domain" description="C2H2-type" evidence="1">
    <location>
        <begin position="4"/>
        <end position="28"/>
    </location>
</feature>
<feature type="domain" description="C2H2-type" evidence="1">
    <location>
        <begin position="65"/>
        <end position="85"/>
    </location>
</feature>
<dbReference type="Pfam" id="PF12756">
    <property type="entry name" value="zf-C2H2_2"/>
    <property type="match status" value="1"/>
</dbReference>
<dbReference type="InterPro" id="IPR041661">
    <property type="entry name" value="ZN622/Rei1/Reh1_Znf-C2H2"/>
</dbReference>
<feature type="domain" description="C2H2-type" evidence="1">
    <location>
        <begin position="104"/>
        <end position="127"/>
    </location>
</feature>
<organism evidence="2 3">
    <name type="scientific">Blepharisma stoltei</name>
    <dbReference type="NCBI Taxonomy" id="1481888"/>
    <lineage>
        <taxon>Eukaryota</taxon>
        <taxon>Sar</taxon>
        <taxon>Alveolata</taxon>
        <taxon>Ciliophora</taxon>
        <taxon>Postciliodesmatophora</taxon>
        <taxon>Heterotrichea</taxon>
        <taxon>Heterotrichida</taxon>
        <taxon>Blepharismidae</taxon>
        <taxon>Blepharisma</taxon>
    </lineage>
</organism>
<feature type="domain" description="C2H2-type" evidence="1">
    <location>
        <begin position="155"/>
        <end position="182"/>
    </location>
</feature>
<evidence type="ECO:0000313" key="3">
    <source>
        <dbReference type="Proteomes" id="UP001162131"/>
    </source>
</evidence>
<dbReference type="GO" id="GO:0030687">
    <property type="term" value="C:preribosome, large subunit precursor"/>
    <property type="evidence" value="ECO:0007669"/>
    <property type="project" value="TreeGrafter"/>
</dbReference>
<dbReference type="InterPro" id="IPR013087">
    <property type="entry name" value="Znf_C2H2_type"/>
</dbReference>
<dbReference type="EMBL" id="CAJZBQ010000039">
    <property type="protein sequence ID" value="CAG9325888.1"/>
    <property type="molecule type" value="Genomic_DNA"/>
</dbReference>
<dbReference type="PANTHER" id="PTHR13182">
    <property type="entry name" value="ZINC FINGER PROTEIN 622"/>
    <property type="match status" value="1"/>
</dbReference>
<evidence type="ECO:0000313" key="2">
    <source>
        <dbReference type="EMBL" id="CAG9325888.1"/>
    </source>
</evidence>